<name>A0ABS3VPC5_MICEH</name>
<dbReference type="Pfam" id="PF00702">
    <property type="entry name" value="Hydrolase"/>
    <property type="match status" value="1"/>
</dbReference>
<dbReference type="Gene3D" id="3.40.50.1000">
    <property type="entry name" value="HAD superfamily/HAD-like"/>
    <property type="match status" value="1"/>
</dbReference>
<dbReference type="GO" id="GO:0016787">
    <property type="term" value="F:hydrolase activity"/>
    <property type="evidence" value="ECO:0007669"/>
    <property type="project" value="UniProtKB-KW"/>
</dbReference>
<proteinExistence type="predicted"/>
<accession>A0ABS3VPC5</accession>
<dbReference type="Proteomes" id="UP000823521">
    <property type="component" value="Unassembled WGS sequence"/>
</dbReference>
<dbReference type="SFLD" id="SFLDS00003">
    <property type="entry name" value="Haloacid_Dehalogenase"/>
    <property type="match status" value="1"/>
</dbReference>
<dbReference type="PANTHER" id="PTHR43611">
    <property type="entry name" value="ALPHA-D-GLUCOSE 1-PHOSPHATE PHOSPHATASE"/>
    <property type="match status" value="1"/>
</dbReference>
<dbReference type="PANTHER" id="PTHR43611:SF3">
    <property type="entry name" value="FLAVIN MONONUCLEOTIDE HYDROLASE 1, CHLOROPLATIC"/>
    <property type="match status" value="1"/>
</dbReference>
<comment type="caution">
    <text evidence="1">The sequence shown here is derived from an EMBL/GenBank/DDBJ whole genome shotgun (WGS) entry which is preliminary data.</text>
</comment>
<evidence type="ECO:0000313" key="2">
    <source>
        <dbReference type="Proteomes" id="UP000823521"/>
    </source>
</evidence>
<dbReference type="SFLD" id="SFLDG01129">
    <property type="entry name" value="C1.5:_HAD__Beta-PGM__Phosphata"/>
    <property type="match status" value="1"/>
</dbReference>
<dbReference type="SUPFAM" id="SSF56784">
    <property type="entry name" value="HAD-like"/>
    <property type="match status" value="1"/>
</dbReference>
<keyword evidence="2" id="KW-1185">Reference proteome</keyword>
<dbReference type="NCBIfam" id="TIGR01509">
    <property type="entry name" value="HAD-SF-IA-v3"/>
    <property type="match status" value="1"/>
</dbReference>
<keyword evidence="1" id="KW-0378">Hydrolase</keyword>
<dbReference type="InterPro" id="IPR023214">
    <property type="entry name" value="HAD_sf"/>
</dbReference>
<organism evidence="1 2">
    <name type="scientific">Micromonospora echinofusca</name>
    <dbReference type="NCBI Taxonomy" id="47858"/>
    <lineage>
        <taxon>Bacteria</taxon>
        <taxon>Bacillati</taxon>
        <taxon>Actinomycetota</taxon>
        <taxon>Actinomycetes</taxon>
        <taxon>Micromonosporales</taxon>
        <taxon>Micromonosporaceae</taxon>
        <taxon>Micromonospora</taxon>
    </lineage>
</organism>
<sequence>MARQRATALLVDLDGVLRRWDEAVVAGVESRYGLPAGALVETALQWGRLQPVLVGQVSHADWMAQVAEALAGPAGGLDRARDAVAEWQGYRGEVDPDVLALVREVRAAGLPVGLATNATDALDADLVTLGLTGEVDHVFNSWELGVHKPAKEYFQQACLALGTPPERVLLVDDDDRAVRGARAAGLSAYRWNGVADLPYLRAVLDY</sequence>
<dbReference type="InterPro" id="IPR006439">
    <property type="entry name" value="HAD-SF_hydro_IA"/>
</dbReference>
<dbReference type="RefSeq" id="WP_208813224.1">
    <property type="nucleotide sequence ID" value="NZ_WVUH01000063.1"/>
</dbReference>
<evidence type="ECO:0000313" key="1">
    <source>
        <dbReference type="EMBL" id="MBO4206355.1"/>
    </source>
</evidence>
<gene>
    <name evidence="1" type="ORF">GSF22_10105</name>
</gene>
<dbReference type="PRINTS" id="PR00413">
    <property type="entry name" value="HADHALOGNASE"/>
</dbReference>
<dbReference type="InterPro" id="IPR036412">
    <property type="entry name" value="HAD-like_sf"/>
</dbReference>
<reference evidence="1 2" key="1">
    <citation type="submission" date="2019-12" db="EMBL/GenBank/DDBJ databases">
        <title>Whole genome sequencing of endophytic Actinobacterium Micromonospora sp. MPMI6T.</title>
        <authorList>
            <person name="Evv R."/>
            <person name="Podile A.R."/>
        </authorList>
    </citation>
    <scope>NUCLEOTIDE SEQUENCE [LARGE SCALE GENOMIC DNA]</scope>
    <source>
        <strain evidence="1 2">MPMI6</strain>
    </source>
</reference>
<dbReference type="EMBL" id="WVUH01000063">
    <property type="protein sequence ID" value="MBO4206355.1"/>
    <property type="molecule type" value="Genomic_DNA"/>
</dbReference>
<protein>
    <submittedName>
        <fullName evidence="1">HAD-IA family hydrolase</fullName>
    </submittedName>
</protein>